<dbReference type="InterPro" id="IPR035919">
    <property type="entry name" value="EAL_sf"/>
</dbReference>
<feature type="domain" description="HDOD" evidence="1">
    <location>
        <begin position="197"/>
        <end position="384"/>
    </location>
</feature>
<sequence length="420" mass="47789">MDNCIARQPIIGKDGKIAAYELLYFQNSQTVDSPHDFHTAQAIVQFFNQLDESSFLDGRDAFLSFTPNLLMQNIPRVFDPHKLVIQVEDSVLVHPVARMMLQRYKKQGYRLSLSGFQFNSRYMNILSLIDILKINFDGISQKKLDTYLSVAKEFNLKLAAYHIDTPEARALAESNHFDYLQGTSVADIAQSKAQKNPKHLQSNFFRLMAAATREEPDLEEIAELIGMDVTLTFSLLKMVNSAYFAIPNRVKDIKQALTILGLGQLRQWIYLLSFGGEGDFTDEIIKISFQRAVFCQALSQEIPDFPLAYSEAYMLGMFSILDRLLDVTLEEALKSLPVSDELKNGLVKKEGMCGSLYRLTIAYEQGEWPRVTRIAQELNLSMETISRKYLEAVDYVTSTWNSLMEPFDGAAQTDENENKE</sequence>
<gene>
    <name evidence="2" type="ORF">H9943_08735</name>
</gene>
<reference evidence="2" key="1">
    <citation type="journal article" date="2021" name="PeerJ">
        <title>Extensive microbial diversity within the chicken gut microbiome revealed by metagenomics and culture.</title>
        <authorList>
            <person name="Gilroy R."/>
            <person name="Ravi A."/>
            <person name="Getino M."/>
            <person name="Pursley I."/>
            <person name="Horton D.L."/>
            <person name="Alikhan N.F."/>
            <person name="Baker D."/>
            <person name="Gharbi K."/>
            <person name="Hall N."/>
            <person name="Watson M."/>
            <person name="Adriaenssens E.M."/>
            <person name="Foster-Nyarko E."/>
            <person name="Jarju S."/>
            <person name="Secka A."/>
            <person name="Antonio M."/>
            <person name="Oren A."/>
            <person name="Chaudhuri R.R."/>
            <person name="La Ragione R."/>
            <person name="Hildebrand F."/>
            <person name="Pallen M.J."/>
        </authorList>
    </citation>
    <scope>NUCLEOTIDE SEQUENCE</scope>
    <source>
        <strain evidence="2">ChiBcec8-14828</strain>
    </source>
</reference>
<dbReference type="EMBL" id="DWYA01000077">
    <property type="protein sequence ID" value="HJB40464.1"/>
    <property type="molecule type" value="Genomic_DNA"/>
</dbReference>
<dbReference type="InterPro" id="IPR014408">
    <property type="entry name" value="dGMP_Pdiesterase_EAL/HD-GYP"/>
</dbReference>
<comment type="caution">
    <text evidence="2">The sequence shown here is derived from an EMBL/GenBank/DDBJ whole genome shotgun (WGS) entry which is preliminary data.</text>
</comment>
<dbReference type="Proteomes" id="UP000824209">
    <property type="component" value="Unassembled WGS sequence"/>
</dbReference>
<accession>A0A9D2M438</accession>
<dbReference type="PROSITE" id="PS51833">
    <property type="entry name" value="HDOD"/>
    <property type="match status" value="1"/>
</dbReference>
<dbReference type="Gene3D" id="3.20.20.450">
    <property type="entry name" value="EAL domain"/>
    <property type="match status" value="1"/>
</dbReference>
<evidence type="ECO:0000313" key="3">
    <source>
        <dbReference type="Proteomes" id="UP000824209"/>
    </source>
</evidence>
<dbReference type="Pfam" id="PF08668">
    <property type="entry name" value="HDOD"/>
    <property type="match status" value="1"/>
</dbReference>
<dbReference type="InterPro" id="IPR052340">
    <property type="entry name" value="RNase_Y/CdgJ"/>
</dbReference>
<dbReference type="Gene3D" id="1.10.3210.10">
    <property type="entry name" value="Hypothetical protein af1432"/>
    <property type="match status" value="1"/>
</dbReference>
<dbReference type="PANTHER" id="PTHR33525:SF4">
    <property type="entry name" value="CYCLIC DI-GMP PHOSPHODIESTERASE CDGJ"/>
    <property type="match status" value="1"/>
</dbReference>
<dbReference type="SUPFAM" id="SSF141868">
    <property type="entry name" value="EAL domain-like"/>
    <property type="match status" value="1"/>
</dbReference>
<dbReference type="SUPFAM" id="SSF109604">
    <property type="entry name" value="HD-domain/PDEase-like"/>
    <property type="match status" value="1"/>
</dbReference>
<evidence type="ECO:0000313" key="2">
    <source>
        <dbReference type="EMBL" id="HJB40464.1"/>
    </source>
</evidence>
<organism evidence="2 3">
    <name type="scientific">Candidatus Ruthenibacterium avium</name>
    <dbReference type="NCBI Taxonomy" id="2838751"/>
    <lineage>
        <taxon>Bacteria</taxon>
        <taxon>Bacillati</taxon>
        <taxon>Bacillota</taxon>
        <taxon>Clostridia</taxon>
        <taxon>Eubacteriales</taxon>
        <taxon>Oscillospiraceae</taxon>
        <taxon>Ruthenibacterium</taxon>
    </lineage>
</organism>
<name>A0A9D2M438_9FIRM</name>
<dbReference type="PANTHER" id="PTHR33525">
    <property type="match status" value="1"/>
</dbReference>
<dbReference type="InterPro" id="IPR013976">
    <property type="entry name" value="HDOD"/>
</dbReference>
<dbReference type="PIRSF" id="PIRSF003180">
    <property type="entry name" value="DiGMPpdiest_YuxH"/>
    <property type="match status" value="1"/>
</dbReference>
<evidence type="ECO:0000259" key="1">
    <source>
        <dbReference type="PROSITE" id="PS51833"/>
    </source>
</evidence>
<reference evidence="2" key="2">
    <citation type="submission" date="2021-04" db="EMBL/GenBank/DDBJ databases">
        <authorList>
            <person name="Gilroy R."/>
        </authorList>
    </citation>
    <scope>NUCLEOTIDE SEQUENCE</scope>
    <source>
        <strain evidence="2">ChiBcec8-14828</strain>
    </source>
</reference>
<protein>
    <submittedName>
        <fullName evidence="2">HDOD domain-containing protein</fullName>
    </submittedName>
</protein>
<proteinExistence type="predicted"/>
<dbReference type="AlphaFoldDB" id="A0A9D2M438"/>